<dbReference type="InterPro" id="IPR001258">
    <property type="entry name" value="NHL_repeat"/>
</dbReference>
<proteinExistence type="predicted"/>
<accession>A0A9D4D3H7</accession>
<protein>
    <submittedName>
        <fullName evidence="3">Uncharacterized protein</fullName>
    </submittedName>
</protein>
<feature type="repeat" description="NHL" evidence="2">
    <location>
        <begin position="32"/>
        <end position="61"/>
    </location>
</feature>
<evidence type="ECO:0000313" key="4">
    <source>
        <dbReference type="Proteomes" id="UP000828390"/>
    </source>
</evidence>
<keyword evidence="4" id="KW-1185">Reference proteome</keyword>
<evidence type="ECO:0000313" key="3">
    <source>
        <dbReference type="EMBL" id="KAH3738373.1"/>
    </source>
</evidence>
<keyword evidence="1" id="KW-0677">Repeat</keyword>
<dbReference type="EMBL" id="JAIWYP010000011">
    <property type="protein sequence ID" value="KAH3738373.1"/>
    <property type="molecule type" value="Genomic_DNA"/>
</dbReference>
<dbReference type="AlphaFoldDB" id="A0A9D4D3H7"/>
<reference evidence="3" key="2">
    <citation type="submission" date="2020-11" db="EMBL/GenBank/DDBJ databases">
        <authorList>
            <person name="McCartney M.A."/>
            <person name="Auch B."/>
            <person name="Kono T."/>
            <person name="Mallez S."/>
            <person name="Becker A."/>
            <person name="Gohl D.M."/>
            <person name="Silverstein K.A.T."/>
            <person name="Koren S."/>
            <person name="Bechman K.B."/>
            <person name="Herman A."/>
            <person name="Abrahante J.E."/>
            <person name="Garbe J."/>
        </authorList>
    </citation>
    <scope>NUCLEOTIDE SEQUENCE</scope>
    <source>
        <strain evidence="3">Duluth1</strain>
        <tissue evidence="3">Whole animal</tissue>
    </source>
</reference>
<evidence type="ECO:0000256" key="1">
    <source>
        <dbReference type="ARBA" id="ARBA00022737"/>
    </source>
</evidence>
<sequence length="99" mass="11091">MPGNPDKVIRLKEKYEYDVRTRGDSYEEYAVCSIRDICVLPRGQVLVADAMNNNVKLLNQQYKVLSHCVKLDTPSGIFQITPSEVGVTSGSVVQFIKVN</sequence>
<evidence type="ECO:0000256" key="2">
    <source>
        <dbReference type="PROSITE-ProRule" id="PRU00504"/>
    </source>
</evidence>
<comment type="caution">
    <text evidence="3">The sequence shown here is derived from an EMBL/GenBank/DDBJ whole genome shotgun (WGS) entry which is preliminary data.</text>
</comment>
<reference evidence="3" key="1">
    <citation type="journal article" date="2019" name="bioRxiv">
        <title>The Genome of the Zebra Mussel, Dreissena polymorpha: A Resource for Invasive Species Research.</title>
        <authorList>
            <person name="McCartney M.A."/>
            <person name="Auch B."/>
            <person name="Kono T."/>
            <person name="Mallez S."/>
            <person name="Zhang Y."/>
            <person name="Obille A."/>
            <person name="Becker A."/>
            <person name="Abrahante J.E."/>
            <person name="Garbe J."/>
            <person name="Badalamenti J.P."/>
            <person name="Herman A."/>
            <person name="Mangelson H."/>
            <person name="Liachko I."/>
            <person name="Sullivan S."/>
            <person name="Sone E.D."/>
            <person name="Koren S."/>
            <person name="Silverstein K.A.T."/>
            <person name="Beckman K.B."/>
            <person name="Gohl D.M."/>
        </authorList>
    </citation>
    <scope>NUCLEOTIDE SEQUENCE</scope>
    <source>
        <strain evidence="3">Duluth1</strain>
        <tissue evidence="3">Whole animal</tissue>
    </source>
</reference>
<gene>
    <name evidence="3" type="ORF">DPMN_045007</name>
</gene>
<name>A0A9D4D3H7_DREPO</name>
<dbReference type="Proteomes" id="UP000828390">
    <property type="component" value="Unassembled WGS sequence"/>
</dbReference>
<dbReference type="PROSITE" id="PS51125">
    <property type="entry name" value="NHL"/>
    <property type="match status" value="1"/>
</dbReference>
<organism evidence="3 4">
    <name type="scientific">Dreissena polymorpha</name>
    <name type="common">Zebra mussel</name>
    <name type="synonym">Mytilus polymorpha</name>
    <dbReference type="NCBI Taxonomy" id="45954"/>
    <lineage>
        <taxon>Eukaryota</taxon>
        <taxon>Metazoa</taxon>
        <taxon>Spiralia</taxon>
        <taxon>Lophotrochozoa</taxon>
        <taxon>Mollusca</taxon>
        <taxon>Bivalvia</taxon>
        <taxon>Autobranchia</taxon>
        <taxon>Heteroconchia</taxon>
        <taxon>Euheterodonta</taxon>
        <taxon>Imparidentia</taxon>
        <taxon>Neoheterodontei</taxon>
        <taxon>Myida</taxon>
        <taxon>Dreissenoidea</taxon>
        <taxon>Dreissenidae</taxon>
        <taxon>Dreissena</taxon>
    </lineage>
</organism>